<proteinExistence type="inferred from homology"/>
<sequence length="384" mass="43663">MEELETVEKTTIESPNEIYGRLKEALHFTGYGFARTCKELEWLLDENRWKETGPGFEDINEFLETIKLADFKFGIDQRKKLAKKLADLQATQRATAKALGVTHTTVQRDVGTNVPRAESDSAELQEKLEESGTNVPTPPTSITIGGQEAQAILQRKIETEQSKKDRAEEIKKEREALAETGKNIESMERFCVECADITTWQAPRKYDFIITDPPYKKEFLHLYSILAHRAKEWLKPGGLLIAMCGQSYLNEIYKRMDEHLTYYWTASYLTPGQPKPMRQVNVNTTWKPLLIYRQDKYAGPIFGDVMKSDGNDKTKHEWGQSESGMIDIISHFCLPGQYVLDPFLGAGTTGVAAIKNGCFFDGIDIDIENVNIAKTRLYDQNREG</sequence>
<name>A0A6M3J925_9ZZZZ</name>
<dbReference type="PRINTS" id="PR00508">
    <property type="entry name" value="S21N4MTFRASE"/>
</dbReference>
<evidence type="ECO:0000256" key="1">
    <source>
        <dbReference type="ARBA" id="ARBA00006594"/>
    </source>
</evidence>
<evidence type="ECO:0000256" key="5">
    <source>
        <dbReference type="SAM" id="MobiDB-lite"/>
    </source>
</evidence>
<feature type="domain" description="DNA methylase N-4/N-6" evidence="6">
    <location>
        <begin position="311"/>
        <end position="374"/>
    </location>
</feature>
<reference evidence="7" key="1">
    <citation type="submission" date="2020-03" db="EMBL/GenBank/DDBJ databases">
        <title>The deep terrestrial virosphere.</title>
        <authorList>
            <person name="Holmfeldt K."/>
            <person name="Nilsson E."/>
            <person name="Simone D."/>
            <person name="Lopez-Fernandez M."/>
            <person name="Wu X."/>
            <person name="de Brujin I."/>
            <person name="Lundin D."/>
            <person name="Andersson A."/>
            <person name="Bertilsson S."/>
            <person name="Dopson M."/>
        </authorList>
    </citation>
    <scope>NUCLEOTIDE SEQUENCE</scope>
    <source>
        <strain evidence="7">MM415B00353</strain>
    </source>
</reference>
<gene>
    <name evidence="7" type="ORF">MM415B00353_0017</name>
</gene>
<dbReference type="AlphaFoldDB" id="A0A6M3J925"/>
<comment type="similarity">
    <text evidence="1">Belongs to the N(4)/N(6)-methyltransferase family.</text>
</comment>
<dbReference type="InterPro" id="IPR002052">
    <property type="entry name" value="DNA_methylase_N6_adenine_CS"/>
</dbReference>
<dbReference type="PROSITE" id="PS00092">
    <property type="entry name" value="N6_MTASE"/>
    <property type="match status" value="1"/>
</dbReference>
<dbReference type="GO" id="GO:0009007">
    <property type="term" value="F:site-specific DNA-methyltransferase (adenine-specific) activity"/>
    <property type="evidence" value="ECO:0007669"/>
    <property type="project" value="TreeGrafter"/>
</dbReference>
<protein>
    <submittedName>
        <fullName evidence="7">Putative methyltransferase</fullName>
    </submittedName>
</protein>
<dbReference type="SUPFAM" id="SSF53335">
    <property type="entry name" value="S-adenosyl-L-methionine-dependent methyltransferases"/>
    <property type="match status" value="1"/>
</dbReference>
<dbReference type="GO" id="GO:0003677">
    <property type="term" value="F:DNA binding"/>
    <property type="evidence" value="ECO:0007669"/>
    <property type="project" value="InterPro"/>
</dbReference>
<dbReference type="InterPro" id="IPR002941">
    <property type="entry name" value="DNA_methylase_N4/N6"/>
</dbReference>
<feature type="region of interest" description="Disordered" evidence="5">
    <location>
        <begin position="112"/>
        <end position="141"/>
    </location>
</feature>
<organism evidence="7">
    <name type="scientific">viral metagenome</name>
    <dbReference type="NCBI Taxonomy" id="1070528"/>
    <lineage>
        <taxon>unclassified sequences</taxon>
        <taxon>metagenomes</taxon>
        <taxon>organismal metagenomes</taxon>
    </lineage>
</organism>
<dbReference type="GO" id="GO:0008170">
    <property type="term" value="F:N-methyltransferase activity"/>
    <property type="evidence" value="ECO:0007669"/>
    <property type="project" value="InterPro"/>
</dbReference>
<keyword evidence="4" id="KW-0175">Coiled coil</keyword>
<dbReference type="EMBL" id="MT141554">
    <property type="protein sequence ID" value="QJA66370.1"/>
    <property type="molecule type" value="Genomic_DNA"/>
</dbReference>
<dbReference type="GO" id="GO:0004553">
    <property type="term" value="F:hydrolase activity, hydrolyzing O-glycosyl compounds"/>
    <property type="evidence" value="ECO:0007669"/>
    <property type="project" value="InterPro"/>
</dbReference>
<dbReference type="InterPro" id="IPR001579">
    <property type="entry name" value="Glyco_hydro_18_chit_AS"/>
</dbReference>
<dbReference type="Pfam" id="PF01555">
    <property type="entry name" value="N6_N4_Mtase"/>
    <property type="match status" value="1"/>
</dbReference>
<keyword evidence="2 7" id="KW-0489">Methyltransferase</keyword>
<dbReference type="GO" id="GO:0005975">
    <property type="term" value="P:carbohydrate metabolic process"/>
    <property type="evidence" value="ECO:0007669"/>
    <property type="project" value="InterPro"/>
</dbReference>
<dbReference type="PANTHER" id="PTHR13370:SF3">
    <property type="entry name" value="TRNA (GUANINE(10)-N2)-METHYLTRANSFERASE HOMOLOG"/>
    <property type="match status" value="1"/>
</dbReference>
<evidence type="ECO:0000256" key="2">
    <source>
        <dbReference type="ARBA" id="ARBA00022603"/>
    </source>
</evidence>
<evidence type="ECO:0000256" key="4">
    <source>
        <dbReference type="SAM" id="Coils"/>
    </source>
</evidence>
<evidence type="ECO:0000259" key="6">
    <source>
        <dbReference type="Pfam" id="PF01555"/>
    </source>
</evidence>
<dbReference type="GO" id="GO:0005737">
    <property type="term" value="C:cytoplasm"/>
    <property type="evidence" value="ECO:0007669"/>
    <property type="project" value="TreeGrafter"/>
</dbReference>
<dbReference type="Gene3D" id="3.40.50.150">
    <property type="entry name" value="Vaccinia Virus protein VP39"/>
    <property type="match status" value="1"/>
</dbReference>
<keyword evidence="3 7" id="KW-0808">Transferase</keyword>
<evidence type="ECO:0000313" key="7">
    <source>
        <dbReference type="EMBL" id="QJA66370.1"/>
    </source>
</evidence>
<accession>A0A6M3J925</accession>
<dbReference type="GO" id="GO:0032259">
    <property type="term" value="P:methylation"/>
    <property type="evidence" value="ECO:0007669"/>
    <property type="project" value="UniProtKB-KW"/>
</dbReference>
<evidence type="ECO:0000256" key="3">
    <source>
        <dbReference type="ARBA" id="ARBA00022679"/>
    </source>
</evidence>
<dbReference type="PANTHER" id="PTHR13370">
    <property type="entry name" value="RNA METHYLASE-RELATED"/>
    <property type="match status" value="1"/>
</dbReference>
<dbReference type="InterPro" id="IPR029063">
    <property type="entry name" value="SAM-dependent_MTases_sf"/>
</dbReference>
<feature type="coiled-coil region" evidence="4">
    <location>
        <begin position="150"/>
        <end position="180"/>
    </location>
</feature>
<feature type="compositionally biased region" description="Polar residues" evidence="5">
    <location>
        <begin position="131"/>
        <end position="141"/>
    </location>
</feature>
<dbReference type="InterPro" id="IPR001091">
    <property type="entry name" value="RM_Methyltransferase"/>
</dbReference>
<dbReference type="PROSITE" id="PS01095">
    <property type="entry name" value="GH18_1"/>
    <property type="match status" value="1"/>
</dbReference>
<dbReference type="CDD" id="cd02440">
    <property type="entry name" value="AdoMet_MTases"/>
    <property type="match status" value="1"/>
</dbReference>